<evidence type="ECO:0000313" key="2">
    <source>
        <dbReference type="EMBL" id="KAG7054634.1"/>
    </source>
</evidence>
<feature type="region of interest" description="Disordered" evidence="1">
    <location>
        <begin position="45"/>
        <end position="94"/>
    </location>
</feature>
<name>A0A9P7RFF7_9PEZI</name>
<accession>A0A9P7RFF7</accession>
<organism evidence="2 3">
    <name type="scientific">Colletotrichum scovillei</name>
    <dbReference type="NCBI Taxonomy" id="1209932"/>
    <lineage>
        <taxon>Eukaryota</taxon>
        <taxon>Fungi</taxon>
        <taxon>Dikarya</taxon>
        <taxon>Ascomycota</taxon>
        <taxon>Pezizomycotina</taxon>
        <taxon>Sordariomycetes</taxon>
        <taxon>Hypocreomycetidae</taxon>
        <taxon>Glomerellales</taxon>
        <taxon>Glomerellaceae</taxon>
        <taxon>Colletotrichum</taxon>
        <taxon>Colletotrichum acutatum species complex</taxon>
    </lineage>
</organism>
<protein>
    <submittedName>
        <fullName evidence="2">Uncharacterized protein</fullName>
    </submittedName>
</protein>
<reference evidence="2" key="1">
    <citation type="submission" date="2021-05" db="EMBL/GenBank/DDBJ databases">
        <title>Comparative genomics of three Colletotrichum scovillei strains and genetic complementation revealed genes involved fungal growth and virulence on chili pepper.</title>
        <authorList>
            <person name="Hsieh D.-K."/>
            <person name="Chuang S.-C."/>
            <person name="Chen C.-Y."/>
            <person name="Chao Y.-T."/>
            <person name="Lu M.-Y.J."/>
            <person name="Lee M.-H."/>
            <person name="Shih M.-C."/>
        </authorList>
    </citation>
    <scope>NUCLEOTIDE SEQUENCE</scope>
    <source>
        <strain evidence="2">Coll-153</strain>
    </source>
</reference>
<dbReference type="AlphaFoldDB" id="A0A9P7RFF7"/>
<evidence type="ECO:0000256" key="1">
    <source>
        <dbReference type="SAM" id="MobiDB-lite"/>
    </source>
</evidence>
<dbReference type="Proteomes" id="UP000699042">
    <property type="component" value="Unassembled WGS sequence"/>
</dbReference>
<evidence type="ECO:0000313" key="3">
    <source>
        <dbReference type="Proteomes" id="UP000699042"/>
    </source>
</evidence>
<gene>
    <name evidence="2" type="ORF">JMJ77_007111</name>
</gene>
<feature type="compositionally biased region" description="Low complexity" evidence="1">
    <location>
        <begin position="62"/>
        <end position="88"/>
    </location>
</feature>
<proteinExistence type="predicted"/>
<dbReference type="EMBL" id="JAESDN010000002">
    <property type="protein sequence ID" value="KAG7054634.1"/>
    <property type="molecule type" value="Genomic_DNA"/>
</dbReference>
<keyword evidence="3" id="KW-1185">Reference proteome</keyword>
<comment type="caution">
    <text evidence="2">The sequence shown here is derived from an EMBL/GenBank/DDBJ whole genome shotgun (WGS) entry which is preliminary data.</text>
</comment>
<sequence>MAEGHLRNPVLIGCVVGRKYEVSYQLTHFGFIHYRGGSQRHIGVVALKRKTKTEQPPRSGQTEKPTTTEPKPGSSTSSIPTSTSSASAARDEST</sequence>